<organism evidence="1 2">
    <name type="scientific">Cladonia borealis</name>
    <dbReference type="NCBI Taxonomy" id="184061"/>
    <lineage>
        <taxon>Eukaryota</taxon>
        <taxon>Fungi</taxon>
        <taxon>Dikarya</taxon>
        <taxon>Ascomycota</taxon>
        <taxon>Pezizomycotina</taxon>
        <taxon>Lecanoromycetes</taxon>
        <taxon>OSLEUM clade</taxon>
        <taxon>Lecanoromycetidae</taxon>
        <taxon>Lecanorales</taxon>
        <taxon>Lecanorineae</taxon>
        <taxon>Cladoniaceae</taxon>
        <taxon>Cladonia</taxon>
    </lineage>
</organism>
<accession>A0AA39QS90</accession>
<evidence type="ECO:0000313" key="1">
    <source>
        <dbReference type="EMBL" id="KAK0506946.1"/>
    </source>
</evidence>
<evidence type="ECO:0000313" key="2">
    <source>
        <dbReference type="Proteomes" id="UP001166286"/>
    </source>
</evidence>
<dbReference type="AlphaFoldDB" id="A0AA39QS90"/>
<gene>
    <name evidence="1" type="ORF">JMJ35_010646</name>
</gene>
<comment type="caution">
    <text evidence="1">The sequence shown here is derived from an EMBL/GenBank/DDBJ whole genome shotgun (WGS) entry which is preliminary data.</text>
</comment>
<proteinExistence type="predicted"/>
<sequence>MQDWRPSDDLQKLKDLIHYEDEENYRAKIDEIEIVRERKRYEHYARRKKICRSRAFHIYGTEQLFALDCLRSWVKLHMHFDPATPFPPNYTAITDESDALSTTGTLFT</sequence>
<protein>
    <submittedName>
        <fullName evidence="1">Uncharacterized protein</fullName>
    </submittedName>
</protein>
<keyword evidence="2" id="KW-1185">Reference proteome</keyword>
<reference evidence="1" key="1">
    <citation type="submission" date="2023-03" db="EMBL/GenBank/DDBJ databases">
        <title>Complete genome of Cladonia borealis.</title>
        <authorList>
            <person name="Park H."/>
        </authorList>
    </citation>
    <scope>NUCLEOTIDE SEQUENCE</scope>
    <source>
        <strain evidence="1">ANT050790</strain>
    </source>
</reference>
<dbReference type="EMBL" id="JAFEKC020000026">
    <property type="protein sequence ID" value="KAK0506946.1"/>
    <property type="molecule type" value="Genomic_DNA"/>
</dbReference>
<dbReference type="Proteomes" id="UP001166286">
    <property type="component" value="Unassembled WGS sequence"/>
</dbReference>
<name>A0AA39QS90_9LECA</name>